<keyword evidence="2" id="KW-0489">Methyltransferase</keyword>
<evidence type="ECO:0000259" key="1">
    <source>
        <dbReference type="Pfam" id="PF13649"/>
    </source>
</evidence>
<dbReference type="CDD" id="cd02440">
    <property type="entry name" value="AdoMet_MTases"/>
    <property type="match status" value="1"/>
</dbReference>
<evidence type="ECO:0000313" key="2">
    <source>
        <dbReference type="EMBL" id="NWJ46799.1"/>
    </source>
</evidence>
<feature type="domain" description="Methyltransferase" evidence="1">
    <location>
        <begin position="52"/>
        <end position="143"/>
    </location>
</feature>
<organism evidence="2 3">
    <name type="scientific">Candidatus Chlorohelix allophototropha</name>
    <dbReference type="NCBI Taxonomy" id="3003348"/>
    <lineage>
        <taxon>Bacteria</taxon>
        <taxon>Bacillati</taxon>
        <taxon>Chloroflexota</taxon>
        <taxon>Chloroflexia</taxon>
        <taxon>Candidatus Chloroheliales</taxon>
        <taxon>Candidatus Chloroheliaceae</taxon>
        <taxon>Candidatus Chlorohelix</taxon>
    </lineage>
</organism>
<name>A0A8T7M3Y5_9CHLR</name>
<dbReference type="GO" id="GO:0008168">
    <property type="term" value="F:methyltransferase activity"/>
    <property type="evidence" value="ECO:0007669"/>
    <property type="project" value="UniProtKB-KW"/>
</dbReference>
<protein>
    <submittedName>
        <fullName evidence="2">Class I SAM-dependent methyltransferase</fullName>
    </submittedName>
</protein>
<gene>
    <name evidence="2" type="ORF">HXX08_13060</name>
</gene>
<dbReference type="InterPro" id="IPR029063">
    <property type="entry name" value="SAM-dependent_MTases_sf"/>
</dbReference>
<dbReference type="Proteomes" id="UP000521676">
    <property type="component" value="Unassembled WGS sequence"/>
</dbReference>
<dbReference type="AlphaFoldDB" id="A0A8T7M3Y5"/>
<dbReference type="InterPro" id="IPR041698">
    <property type="entry name" value="Methyltransf_25"/>
</dbReference>
<keyword evidence="2" id="KW-0808">Transferase</keyword>
<dbReference type="GO" id="GO:0032259">
    <property type="term" value="P:methylation"/>
    <property type="evidence" value="ECO:0007669"/>
    <property type="project" value="UniProtKB-KW"/>
</dbReference>
<comment type="caution">
    <text evidence="2">The sequence shown here is derived from an EMBL/GenBank/DDBJ whole genome shotgun (WGS) entry which is preliminary data.</text>
</comment>
<evidence type="ECO:0000313" key="3">
    <source>
        <dbReference type="Proteomes" id="UP000521676"/>
    </source>
</evidence>
<sequence length="210" mass="23533">MASLMQVVNRLKSTLDNPFIFNALQFAIAGTQNKTRRLIREGLQLKAGERLLDVCCGTGEFADVALNEYIGIDINPKYIEYAEQRFGKGNGHPERAFVAQDITGYEFSRTYGTFPKAMLINSMHHLSDAENLAVLEGIARVTTERFVIVDMDPTPSNPLSRFLAKQDRGQFIRPLAEQIALAEKFFEVERGGEYYSGLCGQTIIVCKVRS</sequence>
<dbReference type="EMBL" id="JACATZ010000001">
    <property type="protein sequence ID" value="NWJ46799.1"/>
    <property type="molecule type" value="Genomic_DNA"/>
</dbReference>
<accession>A0A8T7M3Y5</accession>
<proteinExistence type="predicted"/>
<dbReference type="Pfam" id="PF13649">
    <property type="entry name" value="Methyltransf_25"/>
    <property type="match status" value="1"/>
</dbReference>
<reference evidence="2 3" key="1">
    <citation type="submission" date="2020-06" db="EMBL/GenBank/DDBJ databases">
        <title>Anoxygenic phototrophic Chloroflexota member uses a Type I reaction center.</title>
        <authorList>
            <person name="Tsuji J.M."/>
            <person name="Shaw N.A."/>
            <person name="Nagashima S."/>
            <person name="Venkiteswaran J."/>
            <person name="Schiff S.L."/>
            <person name="Hanada S."/>
            <person name="Tank M."/>
            <person name="Neufeld J.D."/>
        </authorList>
    </citation>
    <scope>NUCLEOTIDE SEQUENCE [LARGE SCALE GENOMIC DNA]</scope>
    <source>
        <strain evidence="2">L227-S17</strain>
    </source>
</reference>
<dbReference type="Gene3D" id="3.40.50.150">
    <property type="entry name" value="Vaccinia Virus protein VP39"/>
    <property type="match status" value="1"/>
</dbReference>
<dbReference type="SUPFAM" id="SSF53335">
    <property type="entry name" value="S-adenosyl-L-methionine-dependent methyltransferases"/>
    <property type="match status" value="1"/>
</dbReference>